<keyword evidence="1" id="KW-0812">Transmembrane</keyword>
<comment type="caution">
    <text evidence="2">The sequence shown here is derived from an EMBL/GenBank/DDBJ whole genome shotgun (WGS) entry which is preliminary data.</text>
</comment>
<reference evidence="2 3" key="1">
    <citation type="submission" date="2020-08" db="EMBL/GenBank/DDBJ databases">
        <title>Genomic Encyclopedia of Type Strains, Phase IV (KMG-IV): sequencing the most valuable type-strain genomes for metagenomic binning, comparative biology and taxonomic classification.</title>
        <authorList>
            <person name="Goeker M."/>
        </authorList>
    </citation>
    <scope>NUCLEOTIDE SEQUENCE [LARGE SCALE GENOMIC DNA]</scope>
    <source>
        <strain evidence="2 3">DSM 22198</strain>
    </source>
</reference>
<feature type="transmembrane region" description="Helical" evidence="1">
    <location>
        <begin position="12"/>
        <end position="37"/>
    </location>
</feature>
<evidence type="ECO:0000313" key="2">
    <source>
        <dbReference type="EMBL" id="MBB6251061.1"/>
    </source>
</evidence>
<name>A0A7X0AYJ8_9PROT</name>
<evidence type="ECO:0000313" key="3">
    <source>
        <dbReference type="Proteomes" id="UP000539175"/>
    </source>
</evidence>
<accession>A0A7X0AYJ8</accession>
<dbReference type="EMBL" id="JACIIZ010000004">
    <property type="protein sequence ID" value="MBB6251061.1"/>
    <property type="molecule type" value="Genomic_DNA"/>
</dbReference>
<sequence length="39" mass="4305">MTAMAKAERRAHLWVEACLPLLALLSLMIVGQIGAVIQW</sequence>
<dbReference type="Proteomes" id="UP000539175">
    <property type="component" value="Unassembled WGS sequence"/>
</dbReference>
<proteinExistence type="predicted"/>
<keyword evidence="1" id="KW-1133">Transmembrane helix</keyword>
<evidence type="ECO:0000256" key="1">
    <source>
        <dbReference type="SAM" id="Phobius"/>
    </source>
</evidence>
<dbReference type="AlphaFoldDB" id="A0A7X0AYJ8"/>
<protein>
    <submittedName>
        <fullName evidence="2">Uncharacterized protein</fullName>
    </submittedName>
</protein>
<keyword evidence="1" id="KW-0472">Membrane</keyword>
<gene>
    <name evidence="2" type="ORF">FHS74_001606</name>
</gene>
<organism evidence="2 3">
    <name type="scientific">Nitrospirillum iridis</name>
    <dbReference type="NCBI Taxonomy" id="765888"/>
    <lineage>
        <taxon>Bacteria</taxon>
        <taxon>Pseudomonadati</taxon>
        <taxon>Pseudomonadota</taxon>
        <taxon>Alphaproteobacteria</taxon>
        <taxon>Rhodospirillales</taxon>
        <taxon>Azospirillaceae</taxon>
        <taxon>Nitrospirillum</taxon>
    </lineage>
</organism>
<keyword evidence="3" id="KW-1185">Reference proteome</keyword>